<dbReference type="GO" id="GO:1990904">
    <property type="term" value="C:ribonucleoprotein complex"/>
    <property type="evidence" value="ECO:0007669"/>
    <property type="project" value="UniProtKB-KW"/>
</dbReference>
<dbReference type="InterPro" id="IPR005484">
    <property type="entry name" value="Ribosomal_uL18_bac/plant/anim"/>
</dbReference>
<feature type="compositionally biased region" description="Polar residues" evidence="4">
    <location>
        <begin position="211"/>
        <end position="223"/>
    </location>
</feature>
<evidence type="ECO:0000256" key="2">
    <source>
        <dbReference type="ARBA" id="ARBA00022980"/>
    </source>
</evidence>
<dbReference type="PANTHER" id="PTHR46619:SF3">
    <property type="entry name" value="RNA RECOGNITION MOTIF XS DOMAIN PROTEIN"/>
    <property type="match status" value="1"/>
</dbReference>
<dbReference type="Pfam" id="PF00861">
    <property type="entry name" value="Ribosomal_L18p"/>
    <property type="match status" value="1"/>
</dbReference>
<evidence type="ECO:0000256" key="4">
    <source>
        <dbReference type="SAM" id="MobiDB-lite"/>
    </source>
</evidence>
<organism evidence="5 6">
    <name type="scientific">Senna tora</name>
    <dbReference type="NCBI Taxonomy" id="362788"/>
    <lineage>
        <taxon>Eukaryota</taxon>
        <taxon>Viridiplantae</taxon>
        <taxon>Streptophyta</taxon>
        <taxon>Embryophyta</taxon>
        <taxon>Tracheophyta</taxon>
        <taxon>Spermatophyta</taxon>
        <taxon>Magnoliopsida</taxon>
        <taxon>eudicotyledons</taxon>
        <taxon>Gunneridae</taxon>
        <taxon>Pentapetalae</taxon>
        <taxon>rosids</taxon>
        <taxon>fabids</taxon>
        <taxon>Fabales</taxon>
        <taxon>Fabaceae</taxon>
        <taxon>Caesalpinioideae</taxon>
        <taxon>Cassia clade</taxon>
        <taxon>Senna</taxon>
    </lineage>
</organism>
<evidence type="ECO:0000313" key="6">
    <source>
        <dbReference type="Proteomes" id="UP000634136"/>
    </source>
</evidence>
<keyword evidence="3" id="KW-0687">Ribonucleoprotein</keyword>
<dbReference type="AlphaFoldDB" id="A0A834SM08"/>
<keyword evidence="2 5" id="KW-0689">Ribosomal protein</keyword>
<evidence type="ECO:0000256" key="1">
    <source>
        <dbReference type="ARBA" id="ARBA00007116"/>
    </source>
</evidence>
<feature type="region of interest" description="Disordered" evidence="4">
    <location>
        <begin position="50"/>
        <end position="72"/>
    </location>
</feature>
<feature type="region of interest" description="Disordered" evidence="4">
    <location>
        <begin position="183"/>
        <end position="223"/>
    </location>
</feature>
<evidence type="ECO:0000256" key="3">
    <source>
        <dbReference type="ARBA" id="ARBA00023274"/>
    </source>
</evidence>
<feature type="compositionally biased region" description="Basic and acidic residues" evidence="4">
    <location>
        <begin position="194"/>
        <end position="208"/>
    </location>
</feature>
<comment type="similarity">
    <text evidence="1">Belongs to the universal ribosomal protein uL18 family.</text>
</comment>
<name>A0A834SM08_9FABA</name>
<reference evidence="5" key="1">
    <citation type="submission" date="2020-09" db="EMBL/GenBank/DDBJ databases">
        <title>Genome-Enabled Discovery of Anthraquinone Biosynthesis in Senna tora.</title>
        <authorList>
            <person name="Kang S.-H."/>
            <person name="Pandey R.P."/>
            <person name="Lee C.-M."/>
            <person name="Sim J.-S."/>
            <person name="Jeong J.-T."/>
            <person name="Choi B.-S."/>
            <person name="Jung M."/>
            <person name="Ginzburg D."/>
            <person name="Zhao K."/>
            <person name="Won S.Y."/>
            <person name="Oh T.-J."/>
            <person name="Yu Y."/>
            <person name="Kim N.-H."/>
            <person name="Lee O.R."/>
            <person name="Lee T.-H."/>
            <person name="Bashyal P."/>
            <person name="Kim T.-S."/>
            <person name="Lee W.-H."/>
            <person name="Kawkins C."/>
            <person name="Kim C.-K."/>
            <person name="Kim J.S."/>
            <person name="Ahn B.O."/>
            <person name="Rhee S.Y."/>
            <person name="Sohng J.K."/>
        </authorList>
    </citation>
    <scope>NUCLEOTIDE SEQUENCE</scope>
    <source>
        <tissue evidence="5">Leaf</tissue>
    </source>
</reference>
<dbReference type="Proteomes" id="UP000634136">
    <property type="component" value="Unassembled WGS sequence"/>
</dbReference>
<dbReference type="SUPFAM" id="SSF53137">
    <property type="entry name" value="Translational machinery components"/>
    <property type="match status" value="1"/>
</dbReference>
<dbReference type="Gene3D" id="3.30.70.2890">
    <property type="entry name" value="XS domain"/>
    <property type="match status" value="1"/>
</dbReference>
<dbReference type="FunFam" id="3.30.420.100:FF:000009">
    <property type="entry name" value="uncharacterized protein LOC106777373 isoform X2"/>
    <property type="match status" value="1"/>
</dbReference>
<comment type="caution">
    <text evidence="5">The sequence shown here is derived from an EMBL/GenBank/DDBJ whole genome shotgun (WGS) entry which is preliminary data.</text>
</comment>
<sequence length="384" mass="43082">MGWNYSKAPDNSKAYQFLSADEATANQDDLILWPPLVIIHNTITGKGRDGRMEGFGNKTMDNRVRGTENHGRKAWARMQPLTLGKDDENNPNLVKVDEKKGEKKRILYGYLGTAFDLDKVDFDTRKKSHLLGRGFDEKPALSMYKGSNLPKVIQNFSWREDDDTAIWGDLTFDGDDVAKRALEPNLSARKSPKKRESAKENAKEEKKATPSPKTSKVHQITSTKSVNLPQFGDTSATSIVNKKQRTLTFNQLTGPFHEPFCLDIYISKASVRACIVHRVTSKVVAVAHSISKDMKFDFTSTRNKNTCAAVGAILAQRALADDIHDVIYTPRKGERLEGKLQIVLQSIIDNGINVKVKIKQRMPKKVVQSPKNYGYSPRTFNNAI</sequence>
<dbReference type="EMBL" id="JAAIUW010000012">
    <property type="protein sequence ID" value="KAF7806858.1"/>
    <property type="molecule type" value="Genomic_DNA"/>
</dbReference>
<dbReference type="CDD" id="cd00432">
    <property type="entry name" value="Ribosomal_L18_L5e"/>
    <property type="match status" value="1"/>
</dbReference>
<dbReference type="GO" id="GO:0003735">
    <property type="term" value="F:structural constituent of ribosome"/>
    <property type="evidence" value="ECO:0007669"/>
    <property type="project" value="InterPro"/>
</dbReference>
<dbReference type="InterPro" id="IPR057268">
    <property type="entry name" value="Ribosomal_L18"/>
</dbReference>
<dbReference type="Gene3D" id="3.30.420.100">
    <property type="match status" value="1"/>
</dbReference>
<dbReference type="GO" id="GO:0005840">
    <property type="term" value="C:ribosome"/>
    <property type="evidence" value="ECO:0007669"/>
    <property type="project" value="UniProtKB-KW"/>
</dbReference>
<protein>
    <submittedName>
        <fullName evidence="5">Putative ribosomal protein L18</fullName>
    </submittedName>
</protein>
<dbReference type="GO" id="GO:0006412">
    <property type="term" value="P:translation"/>
    <property type="evidence" value="ECO:0007669"/>
    <property type="project" value="InterPro"/>
</dbReference>
<accession>A0A834SM08</accession>
<dbReference type="OrthoDB" id="1932324at2759"/>
<proteinExistence type="inferred from homology"/>
<gene>
    <name evidence="5" type="ORF">G2W53_039019</name>
</gene>
<feature type="compositionally biased region" description="Basic and acidic residues" evidence="4">
    <location>
        <begin position="60"/>
        <end position="71"/>
    </location>
</feature>
<dbReference type="InterPro" id="IPR038588">
    <property type="entry name" value="XS_domain_sf"/>
</dbReference>
<evidence type="ECO:0000313" key="5">
    <source>
        <dbReference type="EMBL" id="KAF7806858.1"/>
    </source>
</evidence>
<keyword evidence="6" id="KW-1185">Reference proteome</keyword>
<dbReference type="PANTHER" id="PTHR46619">
    <property type="entry name" value="RNA RECOGNITION MOTIF XS DOMAIN PROTEIN-RELATED"/>
    <property type="match status" value="1"/>
</dbReference>